<comment type="caution">
    <text evidence="1">The sequence shown here is derived from an EMBL/GenBank/DDBJ whole genome shotgun (WGS) entry which is preliminary data.</text>
</comment>
<sequence>MFHWDLSIRAVTFVADNPHLGPNNLYRAPDLTPWRCTGGIIEPIYNIKMNVHTPAPMEQYPTLRSWLTFEGPITSITPTGTINIHVTSSKYHSEIPTNYCAPAIEICGHVVKTESDTGSHWTASSTTVPY</sequence>
<reference evidence="1 2" key="1">
    <citation type="submission" date="2019-05" db="EMBL/GenBank/DDBJ databases">
        <title>Emergence of the Ug99 lineage of the wheat stem rust pathogen through somatic hybridization.</title>
        <authorList>
            <person name="Li F."/>
            <person name="Upadhyaya N.M."/>
            <person name="Sperschneider J."/>
            <person name="Matny O."/>
            <person name="Nguyen-Phuc H."/>
            <person name="Mago R."/>
            <person name="Raley C."/>
            <person name="Miller M.E."/>
            <person name="Silverstein K.A.T."/>
            <person name="Henningsen E."/>
            <person name="Hirsch C.D."/>
            <person name="Visser B."/>
            <person name="Pretorius Z.A."/>
            <person name="Steffenson B.J."/>
            <person name="Schwessinger B."/>
            <person name="Dodds P.N."/>
            <person name="Figueroa M."/>
        </authorList>
    </citation>
    <scope>NUCLEOTIDE SEQUENCE [LARGE SCALE GENOMIC DNA]</scope>
    <source>
        <strain evidence="1 2">Ug99</strain>
    </source>
</reference>
<proteinExistence type="predicted"/>
<dbReference type="Proteomes" id="UP000325313">
    <property type="component" value="Unassembled WGS sequence"/>
</dbReference>
<dbReference type="EMBL" id="VDEP01000416">
    <property type="protein sequence ID" value="KAA1085172.1"/>
    <property type="molecule type" value="Genomic_DNA"/>
</dbReference>
<dbReference type="AlphaFoldDB" id="A0A5B0N8V7"/>
<evidence type="ECO:0000313" key="1">
    <source>
        <dbReference type="EMBL" id="KAA1085172.1"/>
    </source>
</evidence>
<name>A0A5B0N8V7_PUCGR</name>
<protein>
    <submittedName>
        <fullName evidence="1">Uncharacterized protein</fullName>
    </submittedName>
</protein>
<organism evidence="1 2">
    <name type="scientific">Puccinia graminis f. sp. tritici</name>
    <dbReference type="NCBI Taxonomy" id="56615"/>
    <lineage>
        <taxon>Eukaryota</taxon>
        <taxon>Fungi</taxon>
        <taxon>Dikarya</taxon>
        <taxon>Basidiomycota</taxon>
        <taxon>Pucciniomycotina</taxon>
        <taxon>Pucciniomycetes</taxon>
        <taxon>Pucciniales</taxon>
        <taxon>Pucciniaceae</taxon>
        <taxon>Puccinia</taxon>
    </lineage>
</organism>
<accession>A0A5B0N8V7</accession>
<evidence type="ECO:0000313" key="2">
    <source>
        <dbReference type="Proteomes" id="UP000325313"/>
    </source>
</evidence>
<gene>
    <name evidence="1" type="ORF">PGTUg99_011884</name>
</gene>